<dbReference type="AlphaFoldDB" id="A0A914XVG6"/>
<proteinExistence type="predicted"/>
<dbReference type="GO" id="GO:0007005">
    <property type="term" value="P:mitochondrion organization"/>
    <property type="evidence" value="ECO:0007669"/>
    <property type="project" value="TreeGrafter"/>
</dbReference>
<name>A0A914XVG6_9BILA</name>
<sequence length="249" mass="27421">MDAFGNPRALASDVIQSLQGLVFESDVPGFVYRLGFGVSQSLSKVASSLSHCIGSLTFDQQHELMRRRLMQTPPQSCSNNGSNGSAMSHFCNGIKGFGLGIFGGFTAIGDNIAETAKKDGIFAGITKGFVTGMMDTVTRPTQGVFDLLAGSASAVKEVVGNHSTKKSRFPERRLRVPRIRFQGMEALIQKIGKHRKMPLVHVDWQQHIKNQKLEDNLLKYDKNKKNKNMDNANSVQKDAQAEYSLSKRN</sequence>
<dbReference type="PANTHER" id="PTHR16166:SF141">
    <property type="entry name" value="INTERMEMBRANE LIPID TRANSFER PROTEIN VPS13D"/>
    <property type="match status" value="1"/>
</dbReference>
<keyword evidence="2" id="KW-1185">Reference proteome</keyword>
<reference evidence="3" key="1">
    <citation type="submission" date="2022-11" db="UniProtKB">
        <authorList>
            <consortium name="WormBaseParasite"/>
        </authorList>
    </citation>
    <scope>IDENTIFICATION</scope>
</reference>
<dbReference type="InterPro" id="IPR026847">
    <property type="entry name" value="VPS13"/>
</dbReference>
<accession>A0A914XVG6</accession>
<organism evidence="2 3">
    <name type="scientific">Panagrolaimus superbus</name>
    <dbReference type="NCBI Taxonomy" id="310955"/>
    <lineage>
        <taxon>Eukaryota</taxon>
        <taxon>Metazoa</taxon>
        <taxon>Ecdysozoa</taxon>
        <taxon>Nematoda</taxon>
        <taxon>Chromadorea</taxon>
        <taxon>Rhabditida</taxon>
        <taxon>Tylenchina</taxon>
        <taxon>Panagrolaimomorpha</taxon>
        <taxon>Panagrolaimoidea</taxon>
        <taxon>Panagrolaimidae</taxon>
        <taxon>Panagrolaimus</taxon>
    </lineage>
</organism>
<evidence type="ECO:0000256" key="1">
    <source>
        <dbReference type="SAM" id="MobiDB-lite"/>
    </source>
</evidence>
<dbReference type="WBParaSite" id="PSU_v2.g10528.t1">
    <property type="protein sequence ID" value="PSU_v2.g10528.t1"/>
    <property type="gene ID" value="PSU_v2.g10528"/>
</dbReference>
<evidence type="ECO:0000313" key="2">
    <source>
        <dbReference type="Proteomes" id="UP000887577"/>
    </source>
</evidence>
<dbReference type="GO" id="GO:0045053">
    <property type="term" value="P:protein retention in Golgi apparatus"/>
    <property type="evidence" value="ECO:0007669"/>
    <property type="project" value="TreeGrafter"/>
</dbReference>
<dbReference type="PANTHER" id="PTHR16166">
    <property type="entry name" value="VACUOLAR PROTEIN SORTING-ASSOCIATED PROTEIN VPS13"/>
    <property type="match status" value="1"/>
</dbReference>
<dbReference type="GO" id="GO:0006623">
    <property type="term" value="P:protein targeting to vacuole"/>
    <property type="evidence" value="ECO:0007669"/>
    <property type="project" value="TreeGrafter"/>
</dbReference>
<dbReference type="Proteomes" id="UP000887577">
    <property type="component" value="Unplaced"/>
</dbReference>
<feature type="region of interest" description="Disordered" evidence="1">
    <location>
        <begin position="224"/>
        <end position="249"/>
    </location>
</feature>
<protein>
    <submittedName>
        <fullName evidence="3">Uncharacterized protein</fullName>
    </submittedName>
</protein>
<evidence type="ECO:0000313" key="3">
    <source>
        <dbReference type="WBParaSite" id="PSU_v2.g10528.t1"/>
    </source>
</evidence>